<sequence length="248" mass="27066">MNQETYYYGQGKVFLAKRSELGQPLAWRWVGDVDALSIALSVESFDHKESYSGQRAAVRRIHTGKEGTINSTWYEYSPENLATLLYGGQVIDEAGTVTGEALPENIKAGDRFSLQHQQVSTVVVGALVEGTDYTVDPEFGAIEFLTDQAGPTTVNYSHGSAINSTMFTEQVEELAMRYEGINLAENGAKVVVELYKLKFDPVAALNLINTDTSLSGLETTAGILMDTQRPTDSVLGRYGRIIHIGSAT</sequence>
<dbReference type="RefSeq" id="WP_228397631.1">
    <property type="nucleotide sequence ID" value="NZ_JADRCP010000001.1"/>
</dbReference>
<name>A0A9D7AH75_9GAMM</name>
<reference evidence="2 4" key="1">
    <citation type="submission" date="2020-11" db="EMBL/GenBank/DDBJ databases">
        <title>Insectihabitans protaetiae gen. nov. sp. nov. and Insectihabitans allomyrinae sp. nov., isolated from larvae of Protaetia brevitarsis seulensis and Allomyrina dichotoma, respectively.</title>
        <authorList>
            <person name="Lee S.D."/>
            <person name="Byeon Y.-S."/>
            <person name="Kim S.-M."/>
            <person name="Yang H.L."/>
            <person name="Kim I.S."/>
        </authorList>
    </citation>
    <scope>NUCLEOTIDE SEQUENCE</scope>
    <source>
        <strain evidence="2">CWB-B4</strain>
        <strain evidence="1 4">CWB-B43</strain>
    </source>
</reference>
<dbReference type="PIRSF" id="PIRSF028589">
    <property type="entry name" value="UCP028589"/>
    <property type="match status" value="1"/>
</dbReference>
<dbReference type="EMBL" id="JADRCP010000001">
    <property type="protein sequence ID" value="MBK5175884.1"/>
    <property type="molecule type" value="Genomic_DNA"/>
</dbReference>
<dbReference type="InterPro" id="IPR016893">
    <property type="entry name" value="UCP028589"/>
</dbReference>
<dbReference type="Proteomes" id="UP000807542">
    <property type="component" value="Unassembled WGS sequence"/>
</dbReference>
<gene>
    <name evidence="2" type="ORF">I2492_06070</name>
    <name evidence="1" type="ORF">I2493_06070</name>
</gene>
<proteinExistence type="predicted"/>
<protein>
    <submittedName>
        <fullName evidence="2">Uncharacterized protein</fullName>
    </submittedName>
</protein>
<evidence type="ECO:0000313" key="2">
    <source>
        <dbReference type="EMBL" id="MBK5175884.1"/>
    </source>
</evidence>
<evidence type="ECO:0000313" key="4">
    <source>
        <dbReference type="Proteomes" id="UP001296969"/>
    </source>
</evidence>
<keyword evidence="4" id="KW-1185">Reference proteome</keyword>
<comment type="caution">
    <text evidence="2">The sequence shown here is derived from an EMBL/GenBank/DDBJ whole genome shotgun (WGS) entry which is preliminary data.</text>
</comment>
<organism evidence="2 3">
    <name type="scientific">Limnobaculum xujianqingii</name>
    <dbReference type="NCBI Taxonomy" id="2738837"/>
    <lineage>
        <taxon>Bacteria</taxon>
        <taxon>Pseudomonadati</taxon>
        <taxon>Pseudomonadota</taxon>
        <taxon>Gammaproteobacteria</taxon>
        <taxon>Enterobacterales</taxon>
        <taxon>Budviciaceae</taxon>
        <taxon>Limnobaculum</taxon>
    </lineage>
</organism>
<dbReference type="Proteomes" id="UP001296969">
    <property type="component" value="Unassembled WGS sequence"/>
</dbReference>
<evidence type="ECO:0000313" key="1">
    <source>
        <dbReference type="EMBL" id="MBK5072575.1"/>
    </source>
</evidence>
<dbReference type="AlphaFoldDB" id="A0A9D7AH75"/>
<accession>A0A9D7AH75</accession>
<evidence type="ECO:0000313" key="3">
    <source>
        <dbReference type="Proteomes" id="UP000807542"/>
    </source>
</evidence>
<dbReference type="EMBL" id="JADRCQ010000001">
    <property type="protein sequence ID" value="MBK5072575.1"/>
    <property type="molecule type" value="Genomic_DNA"/>
</dbReference>